<feature type="domain" description="J" evidence="2">
    <location>
        <begin position="3"/>
        <end position="58"/>
    </location>
</feature>
<evidence type="ECO:0000313" key="3">
    <source>
        <dbReference type="EMBL" id="KAK5942362.1"/>
    </source>
</evidence>
<dbReference type="InterPro" id="IPR050817">
    <property type="entry name" value="DjlA_DnaK_co-chaperone"/>
</dbReference>
<feature type="compositionally biased region" description="Basic and acidic residues" evidence="1">
    <location>
        <begin position="133"/>
        <end position="153"/>
    </location>
</feature>
<dbReference type="InterPro" id="IPR001623">
    <property type="entry name" value="DnaJ_domain"/>
</dbReference>
<organism evidence="3 4">
    <name type="scientific">Knufia obscura</name>
    <dbReference type="NCBI Taxonomy" id="1635080"/>
    <lineage>
        <taxon>Eukaryota</taxon>
        <taxon>Fungi</taxon>
        <taxon>Dikarya</taxon>
        <taxon>Ascomycota</taxon>
        <taxon>Pezizomycotina</taxon>
        <taxon>Eurotiomycetes</taxon>
        <taxon>Chaetothyriomycetidae</taxon>
        <taxon>Chaetothyriales</taxon>
        <taxon>Trichomeriaceae</taxon>
        <taxon>Knufia</taxon>
    </lineage>
</organism>
<feature type="compositionally biased region" description="Low complexity" evidence="1">
    <location>
        <begin position="115"/>
        <end position="132"/>
    </location>
</feature>
<dbReference type="GeneID" id="89998374"/>
<dbReference type="Gene3D" id="1.10.287.110">
    <property type="entry name" value="DnaJ domain"/>
    <property type="match status" value="1"/>
</dbReference>
<dbReference type="SMART" id="SM00271">
    <property type="entry name" value="DnaJ"/>
    <property type="match status" value="1"/>
</dbReference>
<feature type="compositionally biased region" description="Basic and acidic residues" evidence="1">
    <location>
        <begin position="90"/>
        <end position="114"/>
    </location>
</feature>
<evidence type="ECO:0000259" key="2">
    <source>
        <dbReference type="PROSITE" id="PS50076"/>
    </source>
</evidence>
<proteinExistence type="predicted"/>
<reference evidence="3 4" key="1">
    <citation type="journal article" date="2023" name="Res Sq">
        <title>Genomic and morphological characterization of Knufia obscura isolated from the Mars 2020 spacecraft assembly facility.</title>
        <authorList>
            <person name="Chander A.M."/>
            <person name="Teixeira M.M."/>
            <person name="Singh N.K."/>
            <person name="Williams M.P."/>
            <person name="Parker C.W."/>
            <person name="Leo P."/>
            <person name="Stajich J.E."/>
            <person name="Torok T."/>
            <person name="Tighe S."/>
            <person name="Mason C.E."/>
            <person name="Venkateswaran K."/>
        </authorList>
    </citation>
    <scope>NUCLEOTIDE SEQUENCE [LARGE SCALE GENOMIC DNA]</scope>
    <source>
        <strain evidence="3 4">CCFEE 5817</strain>
    </source>
</reference>
<name>A0ABR0RP28_9EURO</name>
<dbReference type="PRINTS" id="PR00625">
    <property type="entry name" value="JDOMAIN"/>
</dbReference>
<evidence type="ECO:0000313" key="4">
    <source>
        <dbReference type="Proteomes" id="UP001334248"/>
    </source>
</evidence>
<keyword evidence="4" id="KW-1185">Reference proteome</keyword>
<dbReference type="SUPFAM" id="SSF46565">
    <property type="entry name" value="Chaperone J-domain"/>
    <property type="match status" value="1"/>
</dbReference>
<dbReference type="PANTHER" id="PTHR24074">
    <property type="entry name" value="CO-CHAPERONE PROTEIN DJLA"/>
    <property type="match status" value="1"/>
</dbReference>
<feature type="compositionally biased region" description="Polar residues" evidence="1">
    <location>
        <begin position="197"/>
        <end position="222"/>
    </location>
</feature>
<dbReference type="Pfam" id="PF00226">
    <property type="entry name" value="DnaJ"/>
    <property type="match status" value="1"/>
</dbReference>
<feature type="region of interest" description="Disordered" evidence="1">
    <location>
        <begin position="61"/>
        <end position="346"/>
    </location>
</feature>
<gene>
    <name evidence="3" type="ORF">PMZ80_004925</name>
</gene>
<dbReference type="RefSeq" id="XP_064730452.1">
    <property type="nucleotide sequence ID" value="XM_064873348.1"/>
</dbReference>
<comment type="caution">
    <text evidence="3">The sequence shown here is derived from an EMBL/GenBank/DDBJ whole genome shotgun (WGS) entry which is preliminary data.</text>
</comment>
<accession>A0ABR0RP28</accession>
<dbReference type="PROSITE" id="PS50076">
    <property type="entry name" value="DNAJ_2"/>
    <property type="match status" value="1"/>
</dbReference>
<evidence type="ECO:0000256" key="1">
    <source>
        <dbReference type="SAM" id="MobiDB-lite"/>
    </source>
</evidence>
<dbReference type="CDD" id="cd06257">
    <property type="entry name" value="DnaJ"/>
    <property type="match status" value="1"/>
</dbReference>
<protein>
    <recommendedName>
        <fullName evidence="2">J domain-containing protein</fullName>
    </recommendedName>
</protein>
<dbReference type="Proteomes" id="UP001334248">
    <property type="component" value="Unassembled WGS sequence"/>
</dbReference>
<feature type="compositionally biased region" description="Low complexity" evidence="1">
    <location>
        <begin position="322"/>
        <end position="336"/>
    </location>
</feature>
<feature type="compositionally biased region" description="Polar residues" evidence="1">
    <location>
        <begin position="77"/>
        <end position="89"/>
    </location>
</feature>
<dbReference type="InterPro" id="IPR036869">
    <property type="entry name" value="J_dom_sf"/>
</dbReference>
<feature type="compositionally biased region" description="Polar residues" evidence="1">
    <location>
        <begin position="263"/>
        <end position="292"/>
    </location>
</feature>
<dbReference type="EMBL" id="JAVHJV010000005">
    <property type="protein sequence ID" value="KAK5942362.1"/>
    <property type="molecule type" value="Genomic_DNA"/>
</dbReference>
<sequence length="544" mass="61222">MADPFAVLGLCPPCTEEEVKKAYRTLAKKHHPDKAGPSGTENFKVILAAYEKIKAGKLCSDANAQAATEPRPKHQSDPNTQPKSQPEPRQSQKPDADQRPRPTPKPEQKPKPKPESTQQPRPEPQRSQSYPESDPKPKPTPKPEHKSKTKPERTQQSQPQPQGTPLYHGDRESRPYSAKVNDTFHPGKCHPGCRLCDSNTRPSNSGWNTRQQQSARSTTKDQTVPGFRRSFDGANDQKGQQQKRGGPQRRFDFESGPFDHTPDYQQHSNSFPNGRYSYSATSASNGANMGRQNTDDGRSGTEEGSSPHSEPDPSARQPPAPASSSSASQHNQSNQPRCTTKEDTGVRWPEAGTAEAARLHNTPECQMLFQDFREDGIHRYRQVWTWSSPVDVSEASEEDHERFRRTMRTLEGHISRGFAWVREDVKLGLTKRTELRIEFLEWDIFLAWRNGSGMSKLWRMIGRLLWLLTLMEIFRDGTYGQQLLIGKKRCSAEFRMGATGVISVASPTERNVAYEGYNDAERASGARYDSLGFWTITTHSTLLL</sequence>